<dbReference type="PROSITE" id="PS01176">
    <property type="entry name" value="IF2"/>
    <property type="match status" value="1"/>
</dbReference>
<dbReference type="InterPro" id="IPR044145">
    <property type="entry name" value="IF2_II"/>
</dbReference>
<proteinExistence type="inferred from homology"/>
<dbReference type="InterPro" id="IPR009000">
    <property type="entry name" value="Transl_B-barrel_sf"/>
</dbReference>
<dbReference type="SUPFAM" id="SSF52156">
    <property type="entry name" value="Initiation factor IF2/eIF5b, domain 3"/>
    <property type="match status" value="1"/>
</dbReference>
<dbReference type="Gene3D" id="2.40.30.10">
    <property type="entry name" value="Translation factors"/>
    <property type="match status" value="2"/>
</dbReference>
<evidence type="ECO:0000313" key="12">
    <source>
        <dbReference type="EMBL" id="QQZ07909.1"/>
    </source>
</evidence>
<dbReference type="NCBIfam" id="TIGR00231">
    <property type="entry name" value="small_GTP"/>
    <property type="match status" value="1"/>
</dbReference>
<dbReference type="InterPro" id="IPR027417">
    <property type="entry name" value="P-loop_NTPase"/>
</dbReference>
<dbReference type="Proteomes" id="UP000595691">
    <property type="component" value="Chromosome"/>
</dbReference>
<comment type="function">
    <text evidence="7 8 9">One of the essential components for the initiation of protein synthesis. Protects formylmethionyl-tRNA from spontaneous hydrolysis and promotes its binding to the 30S ribosomal subunits. Also involved in the hydrolysis of GTP during the formation of the 70S ribosomal complex.</text>
</comment>
<evidence type="ECO:0000256" key="2">
    <source>
        <dbReference type="ARBA" id="ARBA00020675"/>
    </source>
</evidence>
<dbReference type="CDD" id="cd01887">
    <property type="entry name" value="IF2_eIF5B"/>
    <property type="match status" value="1"/>
</dbReference>
<evidence type="ECO:0000256" key="4">
    <source>
        <dbReference type="ARBA" id="ARBA00022741"/>
    </source>
</evidence>
<dbReference type="InterPro" id="IPR015760">
    <property type="entry name" value="TIF_IF2"/>
</dbReference>
<dbReference type="Pfam" id="PF11987">
    <property type="entry name" value="IF-2"/>
    <property type="match status" value="1"/>
</dbReference>
<name>A0ABX7DY53_9BACI</name>
<keyword evidence="5 8" id="KW-0648">Protein biosynthesis</keyword>
<evidence type="ECO:0000256" key="8">
    <source>
        <dbReference type="HAMAP-Rule" id="MF_00100"/>
    </source>
</evidence>
<dbReference type="InterPro" id="IPR000795">
    <property type="entry name" value="T_Tr_GTP-bd_dom"/>
</dbReference>
<dbReference type="Gene3D" id="3.40.50.10050">
    <property type="entry name" value="Translation initiation factor IF- 2, domain 3"/>
    <property type="match status" value="1"/>
</dbReference>
<accession>A0ABX7DY53</accession>
<evidence type="ECO:0000256" key="9">
    <source>
        <dbReference type="RuleBase" id="RU000644"/>
    </source>
</evidence>
<dbReference type="SUPFAM" id="SSF52540">
    <property type="entry name" value="P-loop containing nucleoside triphosphate hydrolases"/>
    <property type="match status" value="1"/>
</dbReference>
<dbReference type="InterPro" id="IPR000178">
    <property type="entry name" value="TF_IF2_bacterial-like"/>
</dbReference>
<comment type="similarity">
    <text evidence="1 8 9">Belongs to the TRAFAC class translation factor GTPase superfamily. Classic translation factor GTPase family. IF-2 subfamily.</text>
</comment>
<reference evidence="12 13" key="1">
    <citation type="submission" date="2020-11" db="EMBL/GenBank/DDBJ databases">
        <title>Taxonomic evaluation of the Bacillus sporothermodurans group of bacteria based on whole genome sequences.</title>
        <authorList>
            <person name="Fiedler G."/>
            <person name="Herbstmann A.-D."/>
            <person name="Doll E."/>
            <person name="Wenning M."/>
            <person name="Brinks E."/>
            <person name="Kabisch J."/>
            <person name="Breitenwieser F."/>
            <person name="Lappann M."/>
            <person name="Boehnlein C."/>
            <person name="Franz C."/>
        </authorList>
    </citation>
    <scope>NUCLEOTIDE SEQUENCE [LARGE SCALE GENOMIC DNA]</scope>
    <source>
        <strain evidence="12 13">JCM 19841</strain>
    </source>
</reference>
<dbReference type="CDD" id="cd03692">
    <property type="entry name" value="mtIF2_IVc"/>
    <property type="match status" value="1"/>
</dbReference>
<evidence type="ECO:0000256" key="1">
    <source>
        <dbReference type="ARBA" id="ARBA00007733"/>
    </source>
</evidence>
<dbReference type="InterPro" id="IPR036925">
    <property type="entry name" value="TIF_IF2_dom3_sf"/>
</dbReference>
<evidence type="ECO:0000313" key="13">
    <source>
        <dbReference type="Proteomes" id="UP000595691"/>
    </source>
</evidence>
<evidence type="ECO:0000256" key="5">
    <source>
        <dbReference type="ARBA" id="ARBA00022917"/>
    </source>
</evidence>
<feature type="domain" description="Tr-type G" evidence="11">
    <location>
        <begin position="230"/>
        <end position="399"/>
    </location>
</feature>
<feature type="binding site" evidence="8">
    <location>
        <begin position="285"/>
        <end position="289"/>
    </location>
    <ligand>
        <name>GTP</name>
        <dbReference type="ChEBI" id="CHEBI:37565"/>
    </ligand>
</feature>
<dbReference type="SUPFAM" id="SSF50447">
    <property type="entry name" value="Translation proteins"/>
    <property type="match status" value="2"/>
</dbReference>
<comment type="subcellular location">
    <subcellularLocation>
        <location evidence="8">Cytoplasm</location>
    </subcellularLocation>
</comment>
<gene>
    <name evidence="8 12" type="primary">infB</name>
    <name evidence="12" type="ORF">I5776_12505</name>
</gene>
<keyword evidence="13" id="KW-1185">Reference proteome</keyword>
<dbReference type="Gene3D" id="3.40.50.300">
    <property type="entry name" value="P-loop containing nucleotide triphosphate hydrolases"/>
    <property type="match status" value="1"/>
</dbReference>
<keyword evidence="4 8" id="KW-0547">Nucleotide-binding</keyword>
<dbReference type="NCBIfam" id="TIGR00487">
    <property type="entry name" value="IF-2"/>
    <property type="match status" value="1"/>
</dbReference>
<evidence type="ECO:0000256" key="10">
    <source>
        <dbReference type="SAM" id="MobiDB-lite"/>
    </source>
</evidence>
<protein>
    <recommendedName>
        <fullName evidence="2 8">Translation initiation factor IF-2</fullName>
    </recommendedName>
</protein>
<dbReference type="Gene3D" id="1.10.10.2480">
    <property type="match status" value="1"/>
</dbReference>
<evidence type="ECO:0000256" key="6">
    <source>
        <dbReference type="ARBA" id="ARBA00023134"/>
    </source>
</evidence>
<dbReference type="HAMAP" id="MF_00100_B">
    <property type="entry name" value="IF_2_B"/>
    <property type="match status" value="1"/>
</dbReference>
<dbReference type="RefSeq" id="WP_202776739.1">
    <property type="nucleotide sequence ID" value="NZ_CP065425.1"/>
</dbReference>
<evidence type="ECO:0000256" key="7">
    <source>
        <dbReference type="ARBA" id="ARBA00025162"/>
    </source>
</evidence>
<dbReference type="GO" id="GO:0003743">
    <property type="term" value="F:translation initiation factor activity"/>
    <property type="evidence" value="ECO:0007669"/>
    <property type="project" value="UniProtKB-KW"/>
</dbReference>
<dbReference type="InterPro" id="IPR005225">
    <property type="entry name" value="Small_GTP-bd"/>
</dbReference>
<dbReference type="Pfam" id="PF04760">
    <property type="entry name" value="IF2_N"/>
    <property type="match status" value="2"/>
</dbReference>
<dbReference type="InterPro" id="IPR023115">
    <property type="entry name" value="TIF_IF2_dom3"/>
</dbReference>
<dbReference type="Pfam" id="PF22042">
    <property type="entry name" value="EF-G_D2"/>
    <property type="match status" value="1"/>
</dbReference>
<dbReference type="InterPro" id="IPR006847">
    <property type="entry name" value="IF2_N"/>
</dbReference>
<feature type="binding site" evidence="8">
    <location>
        <begin position="239"/>
        <end position="246"/>
    </location>
    <ligand>
        <name>GTP</name>
        <dbReference type="ChEBI" id="CHEBI:37565"/>
    </ligand>
</feature>
<organism evidence="12 13">
    <name type="scientific">Heyndrickxia vini</name>
    <dbReference type="NCBI Taxonomy" id="1476025"/>
    <lineage>
        <taxon>Bacteria</taxon>
        <taxon>Bacillati</taxon>
        <taxon>Bacillota</taxon>
        <taxon>Bacilli</taxon>
        <taxon>Bacillales</taxon>
        <taxon>Bacillaceae</taxon>
        <taxon>Heyndrickxia</taxon>
    </lineage>
</organism>
<sequence>MSKIRIYEYAKKQNVSSKDVISKLKEINIEVNNHMSTIDGDTISKLDKMYNRHDNKAKSNSNNNQSHNKQQVNKKNSQKEMEVEESLVKDNTQQKHKPNESKPNSKNNAPRDNKGSNNKRQKNNNKNKNKQRPQQQQQMPPKKKELPSKITFSGSLTVAELAKKLHREPSELIKKLFMLGVVATINNELDKDSIELIATDYGVEVEEEIQIDTTDLEVYFTEDTEENLKERPSVVTIMGHVDHGKTTTLDSIRNTKVTAGEAGGITQHIGAYQVEVNGKKITFLDTPGHAAFTTMRARGAQITDITILVVAADDGVMPQTIEAINHAKAANVPIIVAVNKMDKPAANPDRVMQELTEHGLVPEDWGGDTIFVPISAKNGEGIDNLLEMILLVGEVEEYKANPNRNAVGTVIEAQLDKGRGSVATLLVQNGTLRVGDPIVVGHTFGRVRAMVNDLGRRVKEAGPSTPVEITGLNDVPQAGDRFVVFDDEKTARQVGELRAQQAVLAQRNETARVSLDTLFEQMKQGEMKDINIIIKADVQGSVEALAASLQKIDVEGVNVRIIHTAVGGINESDISLAAASNAIVIGFNVRPDVNAKRAAEAENVDIRLHRIIYKVIEEIESAMKGMLDPEFHEKIIGQVEVRQTFKVSKVGTIAGSYVTDGKITRDSGIRIIRNSVVIFEGEIDTLKRYKDDAKEVSQGYECGITIKNYNDLKEGDIIEAFIMEEVERA</sequence>
<dbReference type="PROSITE" id="PS51722">
    <property type="entry name" value="G_TR_2"/>
    <property type="match status" value="1"/>
</dbReference>
<dbReference type="EMBL" id="CP065425">
    <property type="protein sequence ID" value="QQZ07909.1"/>
    <property type="molecule type" value="Genomic_DNA"/>
</dbReference>
<evidence type="ECO:0000259" key="11">
    <source>
        <dbReference type="PROSITE" id="PS51722"/>
    </source>
</evidence>
<keyword evidence="6 8" id="KW-0342">GTP-binding</keyword>
<feature type="binding site" evidence="8">
    <location>
        <begin position="339"/>
        <end position="342"/>
    </location>
    <ligand>
        <name>GTP</name>
        <dbReference type="ChEBI" id="CHEBI:37565"/>
    </ligand>
</feature>
<dbReference type="CDD" id="cd03702">
    <property type="entry name" value="IF2_mtIF2_II"/>
    <property type="match status" value="1"/>
</dbReference>
<keyword evidence="3 8" id="KW-0396">Initiation factor</keyword>
<dbReference type="PANTHER" id="PTHR43381:SF5">
    <property type="entry name" value="TR-TYPE G DOMAIN-CONTAINING PROTEIN"/>
    <property type="match status" value="1"/>
</dbReference>
<feature type="region of interest" description="G-domain" evidence="8">
    <location>
        <begin position="233"/>
        <end position="381"/>
    </location>
</feature>
<dbReference type="InterPro" id="IPR053905">
    <property type="entry name" value="EF-G-like_DII"/>
</dbReference>
<keyword evidence="8" id="KW-0963">Cytoplasm</keyword>
<dbReference type="Pfam" id="PF00009">
    <property type="entry name" value="GTP_EFTU"/>
    <property type="match status" value="1"/>
</dbReference>
<dbReference type="PANTHER" id="PTHR43381">
    <property type="entry name" value="TRANSLATION INITIATION FACTOR IF-2-RELATED"/>
    <property type="match status" value="1"/>
</dbReference>
<evidence type="ECO:0000256" key="3">
    <source>
        <dbReference type="ARBA" id="ARBA00022540"/>
    </source>
</evidence>
<feature type="region of interest" description="Disordered" evidence="10">
    <location>
        <begin position="53"/>
        <end position="151"/>
    </location>
</feature>
<feature type="compositionally biased region" description="Low complexity" evidence="10">
    <location>
        <begin position="58"/>
        <end position="75"/>
    </location>
</feature>
<feature type="compositionally biased region" description="Basic residues" evidence="10">
    <location>
        <begin position="117"/>
        <end position="131"/>
    </location>
</feature>